<feature type="transmembrane region" description="Helical" evidence="2">
    <location>
        <begin position="557"/>
        <end position="577"/>
    </location>
</feature>
<dbReference type="EMBL" id="JARJCM010000485">
    <property type="protein sequence ID" value="KAJ7016563.1"/>
    <property type="molecule type" value="Genomic_DNA"/>
</dbReference>
<keyword evidence="2" id="KW-0812">Transmembrane</keyword>
<sequence length="675" mass="72773">MSLEASGAAADEDEDVPMPGAFSTAPPLAQPKFVFGSPSPQPAPFSFTAAAPSCPIRDEDADAKKVRLAAEVTEEMNRQVFGEGTPPPAARVIRPLGSAKKSLGGEKSGVKAPGRFDKAHESVWADGDAASVRVGFTGGEEARRKRAKVDGSAAIATGKDDKEVDAQKQEKTQAEKEATDERACQWGLSEAQAQAWKVWVLCGCGEAGAGCLGKESDARAIGAETCPRSCCVVFGNNDAETGPDETHDRAQQDGPAFKPARTELEERYQHAEQHRRWTRALSAPAFVRVGNRVVQGDYFNGLLFPKRPPPNQPFSKLWDAKASLALSRPAPSNNDGIISNSLKPPLHKTISVGSRAPMMASPTSDSLPDLPPPYEAEVEIPAPYEAEVEIITGYALRREPERRALNEANRAPYRQTYDARPGRRGRTPTAAVAHSSQHITYTTYPAHILTPLPRYEDVVGIAENVATSTTLEVRPADTAAESIPQDDTQLLQATPAYNDANIEIPRQGGVFKRTWKRCVASAKKIQRAHVSLLGPFHVVLGGLAVGLLNFGDNVGKISAAMFSVMAMGIMVYALYIYHWRAASIRRGGRGPYDDRLGPVRLSLSLALVSRTNASRRSSASPSSSPSSSTSSSDLRKLDDGPAPPSHPSSVYIQTRTASSRRRTMRTPQRCSLYLT</sequence>
<evidence type="ECO:0000313" key="4">
    <source>
        <dbReference type="Proteomes" id="UP001218188"/>
    </source>
</evidence>
<proteinExistence type="predicted"/>
<accession>A0AAD6RX96</accession>
<evidence type="ECO:0000256" key="1">
    <source>
        <dbReference type="SAM" id="MobiDB-lite"/>
    </source>
</evidence>
<keyword evidence="2" id="KW-1133">Transmembrane helix</keyword>
<dbReference type="AlphaFoldDB" id="A0AAD6RX96"/>
<feature type="transmembrane region" description="Helical" evidence="2">
    <location>
        <begin position="530"/>
        <end position="551"/>
    </location>
</feature>
<name>A0AAD6RX96_9AGAR</name>
<reference evidence="3" key="1">
    <citation type="submission" date="2023-03" db="EMBL/GenBank/DDBJ databases">
        <title>Massive genome expansion in bonnet fungi (Mycena s.s.) driven by repeated elements and novel gene families across ecological guilds.</title>
        <authorList>
            <consortium name="Lawrence Berkeley National Laboratory"/>
            <person name="Harder C.B."/>
            <person name="Miyauchi S."/>
            <person name="Viragh M."/>
            <person name="Kuo A."/>
            <person name="Thoen E."/>
            <person name="Andreopoulos B."/>
            <person name="Lu D."/>
            <person name="Skrede I."/>
            <person name="Drula E."/>
            <person name="Henrissat B."/>
            <person name="Morin E."/>
            <person name="Kohler A."/>
            <person name="Barry K."/>
            <person name="LaButti K."/>
            <person name="Morin E."/>
            <person name="Salamov A."/>
            <person name="Lipzen A."/>
            <person name="Mereny Z."/>
            <person name="Hegedus B."/>
            <person name="Baldrian P."/>
            <person name="Stursova M."/>
            <person name="Weitz H."/>
            <person name="Taylor A."/>
            <person name="Grigoriev I.V."/>
            <person name="Nagy L.G."/>
            <person name="Martin F."/>
            <person name="Kauserud H."/>
        </authorList>
    </citation>
    <scope>NUCLEOTIDE SEQUENCE</scope>
    <source>
        <strain evidence="3">CBHHK200</strain>
    </source>
</reference>
<dbReference type="Proteomes" id="UP001218188">
    <property type="component" value="Unassembled WGS sequence"/>
</dbReference>
<feature type="region of interest" description="Disordered" evidence="1">
    <location>
        <begin position="1"/>
        <end position="51"/>
    </location>
</feature>
<keyword evidence="4" id="KW-1185">Reference proteome</keyword>
<feature type="region of interest" description="Disordered" evidence="1">
    <location>
        <begin position="614"/>
        <end position="675"/>
    </location>
</feature>
<protein>
    <submittedName>
        <fullName evidence="3">Uncharacterized protein</fullName>
    </submittedName>
</protein>
<evidence type="ECO:0000313" key="3">
    <source>
        <dbReference type="EMBL" id="KAJ7016563.1"/>
    </source>
</evidence>
<evidence type="ECO:0000256" key="2">
    <source>
        <dbReference type="SAM" id="Phobius"/>
    </source>
</evidence>
<keyword evidence="2" id="KW-0472">Membrane</keyword>
<comment type="caution">
    <text evidence="3">The sequence shown here is derived from an EMBL/GenBank/DDBJ whole genome shotgun (WGS) entry which is preliminary data.</text>
</comment>
<organism evidence="3 4">
    <name type="scientific">Mycena alexandri</name>
    <dbReference type="NCBI Taxonomy" id="1745969"/>
    <lineage>
        <taxon>Eukaryota</taxon>
        <taxon>Fungi</taxon>
        <taxon>Dikarya</taxon>
        <taxon>Basidiomycota</taxon>
        <taxon>Agaricomycotina</taxon>
        <taxon>Agaricomycetes</taxon>
        <taxon>Agaricomycetidae</taxon>
        <taxon>Agaricales</taxon>
        <taxon>Marasmiineae</taxon>
        <taxon>Mycenaceae</taxon>
        <taxon>Mycena</taxon>
    </lineage>
</organism>
<feature type="region of interest" description="Disordered" evidence="1">
    <location>
        <begin position="147"/>
        <end position="177"/>
    </location>
</feature>
<feature type="compositionally biased region" description="Low complexity" evidence="1">
    <location>
        <begin position="614"/>
        <end position="632"/>
    </location>
</feature>
<feature type="compositionally biased region" description="Basic and acidic residues" evidence="1">
    <location>
        <begin position="158"/>
        <end position="177"/>
    </location>
</feature>
<gene>
    <name evidence="3" type="ORF">C8F04DRAFT_1406831</name>
</gene>